<organism evidence="1 2">
    <name type="scientific">Roseivirga pacifica</name>
    <dbReference type="NCBI Taxonomy" id="1267423"/>
    <lineage>
        <taxon>Bacteria</taxon>
        <taxon>Pseudomonadati</taxon>
        <taxon>Bacteroidota</taxon>
        <taxon>Cytophagia</taxon>
        <taxon>Cytophagales</taxon>
        <taxon>Roseivirgaceae</taxon>
        <taxon>Roseivirga</taxon>
    </lineage>
</organism>
<dbReference type="STRING" id="1267423.SAMN05216290_3486"/>
<dbReference type="GeneID" id="99988158"/>
<gene>
    <name evidence="1" type="ORF">SAMN05216290_3486</name>
</gene>
<keyword evidence="2" id="KW-1185">Reference proteome</keyword>
<evidence type="ECO:0000313" key="1">
    <source>
        <dbReference type="EMBL" id="SEW39739.1"/>
    </source>
</evidence>
<reference evidence="2" key="1">
    <citation type="submission" date="2016-10" db="EMBL/GenBank/DDBJ databases">
        <authorList>
            <person name="Varghese N."/>
            <person name="Submissions S."/>
        </authorList>
    </citation>
    <scope>NUCLEOTIDE SEQUENCE [LARGE SCALE GENOMIC DNA]</scope>
    <source>
        <strain evidence="2">CGMCC 1.12402</strain>
    </source>
</reference>
<dbReference type="Proteomes" id="UP000199437">
    <property type="component" value="Unassembled WGS sequence"/>
</dbReference>
<dbReference type="RefSeq" id="WP_090260250.1">
    <property type="nucleotide sequence ID" value="NZ_FOIR01000004.1"/>
</dbReference>
<accession>A0A1I0RG34</accession>
<proteinExistence type="predicted"/>
<name>A0A1I0RG34_9BACT</name>
<dbReference type="AlphaFoldDB" id="A0A1I0RG34"/>
<protein>
    <submittedName>
        <fullName evidence="1">Uncharacterized protein</fullName>
    </submittedName>
</protein>
<dbReference type="EMBL" id="FOIR01000004">
    <property type="protein sequence ID" value="SEW39739.1"/>
    <property type="molecule type" value="Genomic_DNA"/>
</dbReference>
<sequence>MRYSIVFFYCFIGVVKGYSQNFEQLAYTYFCENIYGSKIKEFVIPLERDDSKIFLLPPSNLSPEFYENGLFKGVSIYADLRISEFSLPRFNKSSLNLYFDGNEESDEYQMEKGFLDYFLSNSKKQVSTKMLSKLNVAGVDSSDPQQLDSILERDFFLLRIGRSLNFQDKNLVQLNIDDNRDNSIKIYILFNSKAEVLEVHY</sequence>
<evidence type="ECO:0000313" key="2">
    <source>
        <dbReference type="Proteomes" id="UP000199437"/>
    </source>
</evidence>